<gene>
    <name evidence="2" type="ORF">FEM48_Zijuj07G0157900</name>
</gene>
<sequence>MKQFCPSLKYEDLLVPHSCLFNEKATFPTLQKLSLARIVSLDKIWDGQYEGLVGEEEHRGILLSHIRELKLSDLPNLMNLWEESTHPCTAYKNLDILEVLRCVSLPNLVPSLVSFRNLVNLRVSMECLTSFYSGNYMMKFPNLEEVVLRQCPEMRTFSSEWSSHHVDNITAIEDINSVMLQHWDCNQNDVALQQPFAEKDDEQIYEEHSEGNFEEVEDFMSAG</sequence>
<feature type="domain" description="Disease resistance protein At4g27190-like leucine-rich repeats" evidence="1">
    <location>
        <begin position="25"/>
        <end position="121"/>
    </location>
</feature>
<evidence type="ECO:0000313" key="2">
    <source>
        <dbReference type="EMBL" id="KAH7522618.1"/>
    </source>
</evidence>
<proteinExistence type="predicted"/>
<dbReference type="InterPro" id="IPR032675">
    <property type="entry name" value="LRR_dom_sf"/>
</dbReference>
<dbReference type="InterPro" id="IPR057135">
    <property type="entry name" value="At4g27190-like_LRR"/>
</dbReference>
<dbReference type="AlphaFoldDB" id="A0A978V5I5"/>
<protein>
    <recommendedName>
        <fullName evidence="1">Disease resistance protein At4g27190-like leucine-rich repeats domain-containing protein</fullName>
    </recommendedName>
</protein>
<name>A0A978V5I5_ZIZJJ</name>
<evidence type="ECO:0000259" key="1">
    <source>
        <dbReference type="Pfam" id="PF23247"/>
    </source>
</evidence>
<dbReference type="Proteomes" id="UP000813462">
    <property type="component" value="Unassembled WGS sequence"/>
</dbReference>
<dbReference type="Pfam" id="PF23247">
    <property type="entry name" value="LRR_RPS2"/>
    <property type="match status" value="1"/>
</dbReference>
<organism evidence="2 3">
    <name type="scientific">Ziziphus jujuba var. spinosa</name>
    <dbReference type="NCBI Taxonomy" id="714518"/>
    <lineage>
        <taxon>Eukaryota</taxon>
        <taxon>Viridiplantae</taxon>
        <taxon>Streptophyta</taxon>
        <taxon>Embryophyta</taxon>
        <taxon>Tracheophyta</taxon>
        <taxon>Spermatophyta</taxon>
        <taxon>Magnoliopsida</taxon>
        <taxon>eudicotyledons</taxon>
        <taxon>Gunneridae</taxon>
        <taxon>Pentapetalae</taxon>
        <taxon>rosids</taxon>
        <taxon>fabids</taxon>
        <taxon>Rosales</taxon>
        <taxon>Rhamnaceae</taxon>
        <taxon>Paliureae</taxon>
        <taxon>Ziziphus</taxon>
    </lineage>
</organism>
<dbReference type="Gene3D" id="3.80.10.10">
    <property type="entry name" value="Ribonuclease Inhibitor"/>
    <property type="match status" value="1"/>
</dbReference>
<dbReference type="EMBL" id="JAEACU010000007">
    <property type="protein sequence ID" value="KAH7522618.1"/>
    <property type="molecule type" value="Genomic_DNA"/>
</dbReference>
<comment type="caution">
    <text evidence="2">The sequence shown here is derived from an EMBL/GenBank/DDBJ whole genome shotgun (WGS) entry which is preliminary data.</text>
</comment>
<evidence type="ECO:0000313" key="3">
    <source>
        <dbReference type="Proteomes" id="UP000813462"/>
    </source>
</evidence>
<accession>A0A978V5I5</accession>
<dbReference type="SUPFAM" id="SSF52047">
    <property type="entry name" value="RNI-like"/>
    <property type="match status" value="1"/>
</dbReference>
<reference evidence="2" key="1">
    <citation type="journal article" date="2021" name="Front. Plant Sci.">
        <title>Chromosome-Scale Genome Assembly for Chinese Sour Jujube and Insights Into Its Genome Evolution and Domestication Signature.</title>
        <authorList>
            <person name="Shen L.-Y."/>
            <person name="Luo H."/>
            <person name="Wang X.-L."/>
            <person name="Wang X.-M."/>
            <person name="Qiu X.-J."/>
            <person name="Liu H."/>
            <person name="Zhou S.-S."/>
            <person name="Jia K.-H."/>
            <person name="Nie S."/>
            <person name="Bao Y.-T."/>
            <person name="Zhang R.-G."/>
            <person name="Yun Q.-Z."/>
            <person name="Chai Y.-H."/>
            <person name="Lu J.-Y."/>
            <person name="Li Y."/>
            <person name="Zhao S.-W."/>
            <person name="Mao J.-F."/>
            <person name="Jia S.-G."/>
            <person name="Mao Y.-M."/>
        </authorList>
    </citation>
    <scope>NUCLEOTIDE SEQUENCE</scope>
    <source>
        <strain evidence="2">AT0</strain>
        <tissue evidence="2">Leaf</tissue>
    </source>
</reference>